<evidence type="ECO:0000313" key="1">
    <source>
        <dbReference type="Proteomes" id="UP000046395"/>
    </source>
</evidence>
<organism evidence="1 2">
    <name type="scientific">Trichuris muris</name>
    <name type="common">Mouse whipworm</name>
    <dbReference type="NCBI Taxonomy" id="70415"/>
    <lineage>
        <taxon>Eukaryota</taxon>
        <taxon>Metazoa</taxon>
        <taxon>Ecdysozoa</taxon>
        <taxon>Nematoda</taxon>
        <taxon>Enoplea</taxon>
        <taxon>Dorylaimia</taxon>
        <taxon>Trichinellida</taxon>
        <taxon>Trichuridae</taxon>
        <taxon>Trichuris</taxon>
    </lineage>
</organism>
<proteinExistence type="predicted"/>
<dbReference type="AlphaFoldDB" id="A0A5S6R1Y8"/>
<accession>A0A5S6R1Y8</accession>
<evidence type="ECO:0000313" key="3">
    <source>
        <dbReference type="WBParaSite" id="TMUE_3000013401.1"/>
    </source>
</evidence>
<dbReference type="Proteomes" id="UP000046395">
    <property type="component" value="Unassembled WGS sequence"/>
</dbReference>
<protein>
    <submittedName>
        <fullName evidence="2 3">Uncharacterized protein</fullName>
    </submittedName>
</protein>
<reference evidence="2 3" key="2">
    <citation type="submission" date="2019-12" db="UniProtKB">
        <authorList>
            <consortium name="WormBaseParasite"/>
        </authorList>
    </citation>
    <scope>IDENTIFICATION</scope>
</reference>
<reference evidence="1" key="1">
    <citation type="submission" date="2014-03" db="EMBL/GenBank/DDBJ databases">
        <title>The whipworm genome and dual-species transcriptomics of an intimate host-pathogen interaction.</title>
        <authorList>
            <person name="Foth B.J."/>
            <person name="Tsai I.J."/>
            <person name="Reid A.J."/>
            <person name="Bancroft A.J."/>
            <person name="Nichol S."/>
            <person name="Tracey A."/>
            <person name="Holroyd N."/>
            <person name="Cotton J.A."/>
            <person name="Stanley E.J."/>
            <person name="Zarowiecki M."/>
            <person name="Liu J.Z."/>
            <person name="Huckvale T."/>
            <person name="Cooper P.J."/>
            <person name="Grencis R.K."/>
            <person name="Berriman M."/>
        </authorList>
    </citation>
    <scope>NUCLEOTIDE SEQUENCE [LARGE SCALE GENOMIC DNA]</scope>
    <source>
        <strain evidence="1">Edinburgh</strain>
    </source>
</reference>
<name>A0A5S6R1Y8_TRIMR</name>
<dbReference type="WBParaSite" id="TMUE_3000013401.1">
    <property type="protein sequence ID" value="TMUE_3000013401.1"/>
    <property type="gene ID" value="WBGene00301892"/>
</dbReference>
<dbReference type="WBParaSite" id="TMUE_3000013319.1">
    <property type="protein sequence ID" value="TMUE_3000013319.1"/>
    <property type="gene ID" value="WBGene00301854"/>
</dbReference>
<sequence>MFCSDLPRDKDARKFVCQRPSSVLVAYTATLQISRRTPAARAIGLLLLARETRSDRTGRHWPEGTTPYYMWRPQGLTNPSAG</sequence>
<evidence type="ECO:0000313" key="2">
    <source>
        <dbReference type="WBParaSite" id="TMUE_3000013319.1"/>
    </source>
</evidence>
<keyword evidence="1" id="KW-1185">Reference proteome</keyword>